<gene>
    <name evidence="1" type="ORF">LCGC14_3014320</name>
</gene>
<accession>A0A0F8WXS1</accession>
<dbReference type="EMBL" id="LAZR01062473">
    <property type="protein sequence ID" value="KKK61438.1"/>
    <property type="molecule type" value="Genomic_DNA"/>
</dbReference>
<evidence type="ECO:0000313" key="1">
    <source>
        <dbReference type="EMBL" id="KKK61438.1"/>
    </source>
</evidence>
<sequence length="68" mass="8028">MKKPKRKQPRFRVGEILSLPVKVLKVDRRYNPEQYMIQGLVAGWIFTDPIEPNELRPLTAKEIGPRRK</sequence>
<dbReference type="AlphaFoldDB" id="A0A0F8WXS1"/>
<proteinExistence type="predicted"/>
<reference evidence="1" key="1">
    <citation type="journal article" date="2015" name="Nature">
        <title>Complex archaea that bridge the gap between prokaryotes and eukaryotes.</title>
        <authorList>
            <person name="Spang A."/>
            <person name="Saw J.H."/>
            <person name="Jorgensen S.L."/>
            <person name="Zaremba-Niedzwiedzka K."/>
            <person name="Martijn J."/>
            <person name="Lind A.E."/>
            <person name="van Eijk R."/>
            <person name="Schleper C."/>
            <person name="Guy L."/>
            <person name="Ettema T.J."/>
        </authorList>
    </citation>
    <scope>NUCLEOTIDE SEQUENCE</scope>
</reference>
<protein>
    <submittedName>
        <fullName evidence="1">Uncharacterized protein</fullName>
    </submittedName>
</protein>
<organism evidence="1">
    <name type="scientific">marine sediment metagenome</name>
    <dbReference type="NCBI Taxonomy" id="412755"/>
    <lineage>
        <taxon>unclassified sequences</taxon>
        <taxon>metagenomes</taxon>
        <taxon>ecological metagenomes</taxon>
    </lineage>
</organism>
<comment type="caution">
    <text evidence="1">The sequence shown here is derived from an EMBL/GenBank/DDBJ whole genome shotgun (WGS) entry which is preliminary data.</text>
</comment>
<name>A0A0F8WXS1_9ZZZZ</name>